<dbReference type="SUPFAM" id="SSF56672">
    <property type="entry name" value="DNA/RNA polymerases"/>
    <property type="match status" value="1"/>
</dbReference>
<dbReference type="CDD" id="cd01700">
    <property type="entry name" value="PolY_Pol_V_umuC"/>
    <property type="match status" value="1"/>
</dbReference>
<keyword evidence="8" id="KW-0742">SOS response</keyword>
<dbReference type="GO" id="GO:0006281">
    <property type="term" value="P:DNA repair"/>
    <property type="evidence" value="ECO:0007669"/>
    <property type="project" value="UniProtKB-KW"/>
</dbReference>
<dbReference type="Pfam" id="PF11799">
    <property type="entry name" value="IMS_C"/>
    <property type="match status" value="1"/>
</dbReference>
<evidence type="ECO:0000256" key="10">
    <source>
        <dbReference type="ARBA" id="ARBA00049244"/>
    </source>
</evidence>
<evidence type="ECO:0000313" key="13">
    <source>
        <dbReference type="Proteomes" id="UP000474159"/>
    </source>
</evidence>
<dbReference type="PANTHER" id="PTHR11076:SF34">
    <property type="entry name" value="PROTEIN UMUC"/>
    <property type="match status" value="1"/>
</dbReference>
<dbReference type="InterPro" id="IPR043128">
    <property type="entry name" value="Rev_trsase/Diguanyl_cyclase"/>
</dbReference>
<dbReference type="InterPro" id="IPR043502">
    <property type="entry name" value="DNA/RNA_pol_sf"/>
</dbReference>
<evidence type="ECO:0000256" key="6">
    <source>
        <dbReference type="ARBA" id="ARBA00023199"/>
    </source>
</evidence>
<dbReference type="GO" id="GO:0005829">
    <property type="term" value="C:cytosol"/>
    <property type="evidence" value="ECO:0007669"/>
    <property type="project" value="TreeGrafter"/>
</dbReference>
<dbReference type="InterPro" id="IPR036775">
    <property type="entry name" value="DNA_pol_Y-fam_lit_finger_sf"/>
</dbReference>
<dbReference type="Gene3D" id="3.30.1490.100">
    <property type="entry name" value="DNA polymerase, Y-family, little finger domain"/>
    <property type="match status" value="1"/>
</dbReference>
<comment type="similarity">
    <text evidence="2">Belongs to the DNA polymerase type-Y family.</text>
</comment>
<dbReference type="InterPro" id="IPR001126">
    <property type="entry name" value="UmuC"/>
</dbReference>
<dbReference type="PANTHER" id="PTHR11076">
    <property type="entry name" value="DNA REPAIR POLYMERASE UMUC / TRANSFERASE FAMILY MEMBER"/>
    <property type="match status" value="1"/>
</dbReference>
<evidence type="ECO:0000256" key="3">
    <source>
        <dbReference type="ARBA" id="ARBA00011245"/>
    </source>
</evidence>
<keyword evidence="7" id="KW-0234">DNA repair</keyword>
<comment type="function">
    <text evidence="9">Poorly processive, error-prone DNA polymerase involved in untargeted mutagenesis. Copies undamaged DNA at stalled replication forks, which arise in vivo from mismatched or misaligned primer ends. These misaligned primers can be extended by PolIV. Exhibits no 3'-5' exonuclease (proofreading) activity. May be involved in translesional synthesis, in conjunction with the beta clamp from PolIII.</text>
</comment>
<dbReference type="OrthoDB" id="9808813at2"/>
<comment type="subunit">
    <text evidence="3">Monomer.</text>
</comment>
<comment type="catalytic activity">
    <reaction evidence="10">
        <text>DNA(n) + a 2'-deoxyribonucleoside 5'-triphosphate = DNA(n+1) + diphosphate</text>
        <dbReference type="Rhea" id="RHEA:22508"/>
        <dbReference type="Rhea" id="RHEA-COMP:17339"/>
        <dbReference type="Rhea" id="RHEA-COMP:17340"/>
        <dbReference type="ChEBI" id="CHEBI:33019"/>
        <dbReference type="ChEBI" id="CHEBI:61560"/>
        <dbReference type="ChEBI" id="CHEBI:173112"/>
        <dbReference type="EC" id="2.7.7.7"/>
    </reaction>
</comment>
<keyword evidence="13" id="KW-1185">Reference proteome</keyword>
<protein>
    <recommendedName>
        <fullName evidence="4">DNA-directed DNA polymerase</fullName>
        <ecNumber evidence="4">2.7.7.7</ecNumber>
    </recommendedName>
</protein>
<evidence type="ECO:0000313" key="12">
    <source>
        <dbReference type="EMBL" id="KAB1079318.1"/>
    </source>
</evidence>
<name>A0A6L3T739_9HYPH</name>
<evidence type="ECO:0000256" key="4">
    <source>
        <dbReference type="ARBA" id="ARBA00012417"/>
    </source>
</evidence>
<accession>A0A6L3T739</accession>
<dbReference type="GO" id="GO:0009432">
    <property type="term" value="P:SOS response"/>
    <property type="evidence" value="ECO:0007669"/>
    <property type="project" value="UniProtKB-KW"/>
</dbReference>
<organism evidence="12 13">
    <name type="scientific">Methylobacterium soli</name>
    <dbReference type="NCBI Taxonomy" id="553447"/>
    <lineage>
        <taxon>Bacteria</taxon>
        <taxon>Pseudomonadati</taxon>
        <taxon>Pseudomonadota</taxon>
        <taxon>Alphaproteobacteria</taxon>
        <taxon>Hyphomicrobiales</taxon>
        <taxon>Methylobacteriaceae</taxon>
        <taxon>Methylobacterium</taxon>
    </lineage>
</organism>
<dbReference type="InterPro" id="IPR050116">
    <property type="entry name" value="DNA_polymerase-Y"/>
</dbReference>
<comment type="cofactor">
    <cofactor evidence="1">
        <name>Mg(2+)</name>
        <dbReference type="ChEBI" id="CHEBI:18420"/>
    </cofactor>
</comment>
<dbReference type="Gene3D" id="1.10.150.20">
    <property type="entry name" value="5' to 3' exonuclease, C-terminal subdomain"/>
    <property type="match status" value="1"/>
</dbReference>
<evidence type="ECO:0000256" key="7">
    <source>
        <dbReference type="ARBA" id="ARBA00023204"/>
    </source>
</evidence>
<evidence type="ECO:0000256" key="5">
    <source>
        <dbReference type="ARBA" id="ARBA00022763"/>
    </source>
</evidence>
<dbReference type="EMBL" id="VZZK01000009">
    <property type="protein sequence ID" value="KAB1079318.1"/>
    <property type="molecule type" value="Genomic_DNA"/>
</dbReference>
<dbReference type="PROSITE" id="PS50173">
    <property type="entry name" value="UMUC"/>
    <property type="match status" value="1"/>
</dbReference>
<dbReference type="Gene3D" id="3.40.1170.60">
    <property type="match status" value="1"/>
</dbReference>
<evidence type="ECO:0000259" key="11">
    <source>
        <dbReference type="PROSITE" id="PS50173"/>
    </source>
</evidence>
<sequence length="462" mass="51089">MTHLKAVAWPEQILDPSCELALSTSERQAHPGKTTRAIALIDGNSFYCSCERVFDPKLAAVPVIVLSNNDGCAIARTAEAKALGIRMGEPYFKIRDLCRRQGVRVFSSNYTLYGDMSARTNAVYRDFSPRVEIYSIDESFLDLSDVRERERLELARDLRATVRAWTGIPTCVGIGPTKTLAKLANHIAKSIPELGGVCDLTDEDERAAWLCRVHVGEVWGIGRASLAKLEAMGVDTVADLRDLDPRPVRKAMTVVGERIIHELRGLACLPLELLPAQRKGCAVTRSFSKRIEDRATLEQAVAAHATRLGEKLRRGGLGTNHVSVFYHTSEHDRGEPMRSVSTTVTLPEATNDTLALIKAARLGVEKTWREPGERPWRYSKAGVVTTDLMLLEDSPRALIGQLDREHSGPLMAAIDTCNARFGRGTVVPARAGLEEKRAWSTKFEMRTPRYTTQLAELPTAFA</sequence>
<dbReference type="AlphaFoldDB" id="A0A6L3T739"/>
<proteinExistence type="inferred from homology"/>
<comment type="caution">
    <text evidence="12">The sequence shown here is derived from an EMBL/GenBank/DDBJ whole genome shotgun (WGS) entry which is preliminary data.</text>
</comment>
<evidence type="ECO:0000256" key="2">
    <source>
        <dbReference type="ARBA" id="ARBA00010945"/>
    </source>
</evidence>
<dbReference type="GO" id="GO:0003887">
    <property type="term" value="F:DNA-directed DNA polymerase activity"/>
    <property type="evidence" value="ECO:0007669"/>
    <property type="project" value="UniProtKB-EC"/>
</dbReference>
<dbReference type="Pfam" id="PF13438">
    <property type="entry name" value="DUF4113"/>
    <property type="match status" value="1"/>
</dbReference>
<dbReference type="GO" id="GO:0042276">
    <property type="term" value="P:error-prone translesion synthesis"/>
    <property type="evidence" value="ECO:0007669"/>
    <property type="project" value="TreeGrafter"/>
</dbReference>
<dbReference type="InterPro" id="IPR025188">
    <property type="entry name" value="DUF4113"/>
</dbReference>
<dbReference type="InterPro" id="IPR017961">
    <property type="entry name" value="DNA_pol_Y-fam_little_finger"/>
</dbReference>
<dbReference type="Pfam" id="PF00817">
    <property type="entry name" value="IMS"/>
    <property type="match status" value="1"/>
</dbReference>
<gene>
    <name evidence="12" type="ORF">F6X53_10935</name>
</gene>
<feature type="domain" description="UmuC" evidence="11">
    <location>
        <begin position="38"/>
        <end position="222"/>
    </location>
</feature>
<dbReference type="GO" id="GO:0003684">
    <property type="term" value="F:damaged DNA binding"/>
    <property type="evidence" value="ECO:0007669"/>
    <property type="project" value="InterPro"/>
</dbReference>
<reference evidence="12 13" key="1">
    <citation type="submission" date="2019-09" db="EMBL/GenBank/DDBJ databases">
        <title>YIM 48816 draft genome.</title>
        <authorList>
            <person name="Jiang L."/>
        </authorList>
    </citation>
    <scope>NUCLEOTIDE SEQUENCE [LARGE SCALE GENOMIC DNA]</scope>
    <source>
        <strain evidence="12 13">YIM 48816</strain>
    </source>
</reference>
<dbReference type="Gene3D" id="3.30.70.270">
    <property type="match status" value="1"/>
</dbReference>
<evidence type="ECO:0000256" key="1">
    <source>
        <dbReference type="ARBA" id="ARBA00001946"/>
    </source>
</evidence>
<keyword evidence="6" id="KW-0741">SOS mutagenesis</keyword>
<evidence type="ECO:0000256" key="8">
    <source>
        <dbReference type="ARBA" id="ARBA00023236"/>
    </source>
</evidence>
<dbReference type="Proteomes" id="UP000474159">
    <property type="component" value="Unassembled WGS sequence"/>
</dbReference>
<keyword evidence="5" id="KW-0227">DNA damage</keyword>
<evidence type="ECO:0000256" key="9">
    <source>
        <dbReference type="ARBA" id="ARBA00025589"/>
    </source>
</evidence>
<dbReference type="EC" id="2.7.7.7" evidence="4"/>